<organism evidence="3 4">
    <name type="scientific">Sphaerochaeta halotolerans</name>
    <dbReference type="NCBI Taxonomy" id="2293840"/>
    <lineage>
        <taxon>Bacteria</taxon>
        <taxon>Pseudomonadati</taxon>
        <taxon>Spirochaetota</taxon>
        <taxon>Spirochaetia</taxon>
        <taxon>Spirochaetales</taxon>
        <taxon>Sphaerochaetaceae</taxon>
        <taxon>Sphaerochaeta</taxon>
    </lineage>
</organism>
<keyword evidence="3" id="KW-0067">ATP-binding</keyword>
<dbReference type="Pfam" id="PF13635">
    <property type="entry name" value="DUF4143"/>
    <property type="match status" value="1"/>
</dbReference>
<dbReference type="InterPro" id="IPR025420">
    <property type="entry name" value="DUF4143"/>
</dbReference>
<name>A0A372ME46_9SPIR</name>
<comment type="caution">
    <text evidence="3">The sequence shown here is derived from an EMBL/GenBank/DDBJ whole genome shotgun (WGS) entry which is preliminary data.</text>
</comment>
<dbReference type="AlphaFoldDB" id="A0A372ME46"/>
<accession>A0A372ME46</accession>
<gene>
    <name evidence="3" type="ORF">DYP60_13425</name>
</gene>
<dbReference type="Pfam" id="PF13173">
    <property type="entry name" value="AAA_14"/>
    <property type="match status" value="1"/>
</dbReference>
<dbReference type="RefSeq" id="WP_133299354.1">
    <property type="nucleotide sequence ID" value="NZ_QUWK01000022.1"/>
</dbReference>
<dbReference type="Gene3D" id="3.40.50.300">
    <property type="entry name" value="P-loop containing nucleotide triphosphate hydrolases"/>
    <property type="match status" value="1"/>
</dbReference>
<evidence type="ECO:0000313" key="3">
    <source>
        <dbReference type="EMBL" id="RFU93723.1"/>
    </source>
</evidence>
<dbReference type="InterPro" id="IPR041682">
    <property type="entry name" value="AAA_14"/>
</dbReference>
<proteinExistence type="predicted"/>
<feature type="domain" description="AAA" evidence="1">
    <location>
        <begin position="18"/>
        <end position="152"/>
    </location>
</feature>
<dbReference type="Proteomes" id="UP000264002">
    <property type="component" value="Unassembled WGS sequence"/>
</dbReference>
<evidence type="ECO:0000259" key="2">
    <source>
        <dbReference type="Pfam" id="PF13635"/>
    </source>
</evidence>
<reference evidence="3 4" key="2">
    <citation type="submission" date="2018-09" db="EMBL/GenBank/DDBJ databases">
        <title>Genome of Sphaerochaeta halotolerans strain 4-11.</title>
        <authorList>
            <person name="Nazina T.N."/>
            <person name="Sokolova D.S."/>
        </authorList>
    </citation>
    <scope>NUCLEOTIDE SEQUENCE [LARGE SCALE GENOMIC DNA]</scope>
    <source>
        <strain evidence="3 4">4-11</strain>
    </source>
</reference>
<dbReference type="EMBL" id="QUWK01000022">
    <property type="protein sequence ID" value="RFU93723.1"/>
    <property type="molecule type" value="Genomic_DNA"/>
</dbReference>
<keyword evidence="4" id="KW-1185">Reference proteome</keyword>
<dbReference type="PANTHER" id="PTHR33295">
    <property type="entry name" value="ATPASE"/>
    <property type="match status" value="1"/>
</dbReference>
<sequence length="503" mass="57245">MKRKEETYLLEWYRNPYRKPLIIRGARQVGKSTLVRMFCKKNNLQLVEINFEQNQTLQTLFASNDPIKIIQSLEILQNVKIDAEKSVLFLDEIQANPAAILSLRYFFEKVPGLAVIAAGSLLEFALEQYKLSMPVGRIEYFFMGPMHFEEFLEAVGADQLLAYLQSYSLGDEIPQAIHEKALEYLRTYYLLGGMPEVISVYRETKSLLQADKIKYSILNTYRDDFAKYQTRIDISKLQEVFDKLGSTVGKKIKYVELLPQDRSTVTDRILTFFEYARILYRTYHSSANNLPLKTEINQKYSKGILLDIGLYLTLQGLSIADIVQDKGLFFSCQGALAEQFIGQHLLYSQPTYMNPELYYWNREKAQSNAEVDFLIQQGNTILPIEVKSGKTGTLKSLHVFMETKQRSLALRFSTNTPVVETVKSTLPKSDYCYTLVTLPLYLVGQTRRLMKGINTSGQAMDSGGVASFSAPRDGVSHLAFPALAPERNHHADSFPLAPLGNEN</sequence>
<dbReference type="InterPro" id="IPR027417">
    <property type="entry name" value="P-loop_NTPase"/>
</dbReference>
<dbReference type="GO" id="GO:0005524">
    <property type="term" value="F:ATP binding"/>
    <property type="evidence" value="ECO:0007669"/>
    <property type="project" value="UniProtKB-KW"/>
</dbReference>
<feature type="non-terminal residue" evidence="3">
    <location>
        <position position="503"/>
    </location>
</feature>
<feature type="domain" description="DUF4143" evidence="2">
    <location>
        <begin position="223"/>
        <end position="389"/>
    </location>
</feature>
<reference evidence="4" key="1">
    <citation type="submission" date="2018-08" db="EMBL/GenBank/DDBJ databases">
        <authorList>
            <person name="Grouzdev D.S."/>
            <person name="Krutkina M.S."/>
        </authorList>
    </citation>
    <scope>NUCLEOTIDE SEQUENCE [LARGE SCALE GENOMIC DNA]</scope>
    <source>
        <strain evidence="4">4-11</strain>
    </source>
</reference>
<evidence type="ECO:0000313" key="4">
    <source>
        <dbReference type="Proteomes" id="UP000264002"/>
    </source>
</evidence>
<keyword evidence="3" id="KW-0547">Nucleotide-binding</keyword>
<evidence type="ECO:0000259" key="1">
    <source>
        <dbReference type="Pfam" id="PF13173"/>
    </source>
</evidence>
<dbReference type="PANTHER" id="PTHR33295:SF7">
    <property type="entry name" value="ATPASE"/>
    <property type="match status" value="1"/>
</dbReference>
<protein>
    <submittedName>
        <fullName evidence="3">ATP-binding protein</fullName>
    </submittedName>
</protein>
<dbReference type="SUPFAM" id="SSF52540">
    <property type="entry name" value="P-loop containing nucleoside triphosphate hydrolases"/>
    <property type="match status" value="1"/>
</dbReference>